<protein>
    <submittedName>
        <fullName evidence="1">Uncharacterized protein</fullName>
    </submittedName>
</protein>
<evidence type="ECO:0000313" key="1">
    <source>
        <dbReference type="EMBL" id="CAH6718366.1"/>
    </source>
</evidence>
<accession>A0ACA9Y0R6</accession>
<name>A0ACA9Y0R6_9ASCO</name>
<sequence length="248" mass="28553">MSYRVLTLDDVPKAAVTLVEAFTEDALAKLITCHIHDKKKRVYCETLLYEAYLRQHILTGLVIGCNELSDKFETVAMWSLPDSMEKGLETFSTLMKSGYQKVWEVVEDEGREKVFEGMLPLLHDTCERIMSTDVRFKHKNLYTLVYLGSTREARGKGNVRRMFDYMFDKYIDQDPNSLAYLESSSPSNIPIYNKFGFFFYEDIMLGEKGPGAIEGTDYAIMNVMIRSYKGLDWQKIDSASEQQTVSKL</sequence>
<dbReference type="EMBL" id="CALSDN010000001">
    <property type="protein sequence ID" value="CAH6718366.1"/>
    <property type="molecule type" value="Genomic_DNA"/>
</dbReference>
<evidence type="ECO:0000313" key="2">
    <source>
        <dbReference type="Proteomes" id="UP001152531"/>
    </source>
</evidence>
<dbReference type="Proteomes" id="UP001152531">
    <property type="component" value="Unassembled WGS sequence"/>
</dbReference>
<reference evidence="1" key="1">
    <citation type="submission" date="2022-06" db="EMBL/GenBank/DDBJ databases">
        <authorList>
            <person name="Legras J.-L."/>
            <person name="Devillers H."/>
            <person name="Grondin C."/>
        </authorList>
    </citation>
    <scope>NUCLEOTIDE SEQUENCE</scope>
    <source>
        <strain evidence="1">CLIB 1444</strain>
    </source>
</reference>
<organism evidence="1 2">
    <name type="scientific">[Candida] jaroonii</name>
    <dbReference type="NCBI Taxonomy" id="467808"/>
    <lineage>
        <taxon>Eukaryota</taxon>
        <taxon>Fungi</taxon>
        <taxon>Dikarya</taxon>
        <taxon>Ascomycota</taxon>
        <taxon>Saccharomycotina</taxon>
        <taxon>Pichiomycetes</taxon>
        <taxon>Debaryomycetaceae</taxon>
        <taxon>Yamadazyma</taxon>
    </lineage>
</organism>
<gene>
    <name evidence="1" type="ORF">CLIB1444_01S05138</name>
</gene>
<keyword evidence="2" id="KW-1185">Reference proteome</keyword>
<proteinExistence type="predicted"/>
<comment type="caution">
    <text evidence="1">The sequence shown here is derived from an EMBL/GenBank/DDBJ whole genome shotgun (WGS) entry which is preliminary data.</text>
</comment>